<sequence length="158" mass="17707">MRTKKVLFIRQAIELSQKSLSNQGLGPFGAIIVRDNQIIGQGWNQVVACNDPTAHAEIIAIRDACLYLATFNLQGCTLYSSCEPCPMCLGAAYWARLDSIVYGATRQDAAEAGFDDEFFYQDICSPPAARTIHMQQDLRDEAKEVLRHWAQASDRTRY</sequence>
<dbReference type="GO" id="GO:0046872">
    <property type="term" value="F:metal ion binding"/>
    <property type="evidence" value="ECO:0007669"/>
    <property type="project" value="UniProtKB-KW"/>
</dbReference>
<evidence type="ECO:0000256" key="3">
    <source>
        <dbReference type="ARBA" id="ARBA00022801"/>
    </source>
</evidence>
<reference evidence="6 7" key="1">
    <citation type="submission" date="2014-12" db="EMBL/GenBank/DDBJ databases">
        <title>Genomes of Geoalkalibacter ferrihydriticus and Geoalkalibacter subterraneus, two haloalkaliphilic metal-reducing members of the Geobacteraceae.</title>
        <authorList>
            <person name="Badalamenti J.P."/>
            <person name="Torres C.I."/>
            <person name="Krajmalnik-Brown R."/>
            <person name="Bond D.R."/>
        </authorList>
    </citation>
    <scope>NUCLEOTIDE SEQUENCE [LARGE SCALE GENOMIC DNA]</scope>
    <source>
        <strain evidence="6 7">DSM 17813</strain>
    </source>
</reference>
<evidence type="ECO:0000256" key="4">
    <source>
        <dbReference type="ARBA" id="ARBA00022833"/>
    </source>
</evidence>
<accession>A0A0C2HLH5</accession>
<dbReference type="InterPro" id="IPR002125">
    <property type="entry name" value="CMP_dCMP_dom"/>
</dbReference>
<dbReference type="PANTHER" id="PTHR11079">
    <property type="entry name" value="CYTOSINE DEAMINASE FAMILY MEMBER"/>
    <property type="match status" value="1"/>
</dbReference>
<dbReference type="CDD" id="cd01285">
    <property type="entry name" value="nucleoside_deaminase"/>
    <property type="match status" value="1"/>
</dbReference>
<name>A0A0C2HLH5_9BACT</name>
<keyword evidence="7" id="KW-1185">Reference proteome</keyword>
<dbReference type="Pfam" id="PF00383">
    <property type="entry name" value="dCMP_cyt_deam_1"/>
    <property type="match status" value="1"/>
</dbReference>
<dbReference type="InterPro" id="IPR016193">
    <property type="entry name" value="Cytidine_deaminase-like"/>
</dbReference>
<dbReference type="AlphaFoldDB" id="A0A0C2HLH5"/>
<feature type="domain" description="CMP/dCMP-type deaminase" evidence="5">
    <location>
        <begin position="3"/>
        <end position="117"/>
    </location>
</feature>
<proteinExistence type="inferred from homology"/>
<dbReference type="PANTHER" id="PTHR11079:SF161">
    <property type="entry name" value="CMP_DCMP-TYPE DEAMINASE DOMAIN-CONTAINING PROTEIN"/>
    <property type="match status" value="1"/>
</dbReference>
<dbReference type="GO" id="GO:0006152">
    <property type="term" value="P:purine nucleoside catabolic process"/>
    <property type="evidence" value="ECO:0007669"/>
    <property type="project" value="TreeGrafter"/>
</dbReference>
<protein>
    <submittedName>
        <fullName evidence="6">Guanine deaminase</fullName>
    </submittedName>
</protein>
<dbReference type="SUPFAM" id="SSF53927">
    <property type="entry name" value="Cytidine deaminase-like"/>
    <property type="match status" value="1"/>
</dbReference>
<gene>
    <name evidence="6" type="ORF">GFER_14810</name>
</gene>
<comment type="similarity">
    <text evidence="1">Belongs to the cytidine and deoxycytidylate deaminase family.</text>
</comment>
<evidence type="ECO:0000259" key="5">
    <source>
        <dbReference type="PROSITE" id="PS51747"/>
    </source>
</evidence>
<dbReference type="Proteomes" id="UP000035068">
    <property type="component" value="Unassembled WGS sequence"/>
</dbReference>
<keyword evidence="4" id="KW-0862">Zinc</keyword>
<evidence type="ECO:0000313" key="6">
    <source>
        <dbReference type="EMBL" id="KIH75850.1"/>
    </source>
</evidence>
<keyword evidence="2" id="KW-0479">Metal-binding</keyword>
<comment type="caution">
    <text evidence="6">The sequence shown here is derived from an EMBL/GenBank/DDBJ whole genome shotgun (WGS) entry which is preliminary data.</text>
</comment>
<organism evidence="6 7">
    <name type="scientific">Geoalkalibacter ferrihydriticus DSM 17813</name>
    <dbReference type="NCBI Taxonomy" id="1121915"/>
    <lineage>
        <taxon>Bacteria</taxon>
        <taxon>Pseudomonadati</taxon>
        <taxon>Thermodesulfobacteriota</taxon>
        <taxon>Desulfuromonadia</taxon>
        <taxon>Desulfuromonadales</taxon>
        <taxon>Geoalkalibacteraceae</taxon>
        <taxon>Geoalkalibacter</taxon>
    </lineage>
</organism>
<dbReference type="PROSITE" id="PS51747">
    <property type="entry name" value="CYT_DCMP_DEAMINASES_2"/>
    <property type="match status" value="1"/>
</dbReference>
<dbReference type="Gene3D" id="3.40.140.10">
    <property type="entry name" value="Cytidine Deaminase, domain 2"/>
    <property type="match status" value="1"/>
</dbReference>
<dbReference type="EMBL" id="JWJD01000007">
    <property type="protein sequence ID" value="KIH75850.1"/>
    <property type="molecule type" value="Genomic_DNA"/>
</dbReference>
<evidence type="ECO:0000313" key="7">
    <source>
        <dbReference type="Proteomes" id="UP000035068"/>
    </source>
</evidence>
<evidence type="ECO:0000256" key="2">
    <source>
        <dbReference type="ARBA" id="ARBA00022723"/>
    </source>
</evidence>
<dbReference type="FunFam" id="3.40.140.10:FF:000011">
    <property type="entry name" value="tRNA-specific adenosine deaminase"/>
    <property type="match status" value="1"/>
</dbReference>
<keyword evidence="3" id="KW-0378">Hydrolase</keyword>
<dbReference type="GO" id="GO:0047974">
    <property type="term" value="F:guanosine deaminase activity"/>
    <property type="evidence" value="ECO:0007669"/>
    <property type="project" value="TreeGrafter"/>
</dbReference>
<evidence type="ECO:0000256" key="1">
    <source>
        <dbReference type="ARBA" id="ARBA00006576"/>
    </source>
</evidence>